<dbReference type="InterPro" id="IPR013780">
    <property type="entry name" value="Glyco_hydro_b"/>
</dbReference>
<protein>
    <recommendedName>
        <fullName evidence="3">alpha-L-fucosidase</fullName>
        <ecNumber evidence="3">3.2.1.51</ecNumber>
    </recommendedName>
</protein>
<comment type="similarity">
    <text evidence="2">Belongs to the glycosyl hydrolase 29 family.</text>
</comment>
<dbReference type="RefSeq" id="WP_074976468.1">
    <property type="nucleotide sequence ID" value="NZ_FPAG01000001.1"/>
</dbReference>
<dbReference type="SUPFAM" id="SSF51445">
    <property type="entry name" value="(Trans)glycosidases"/>
    <property type="match status" value="1"/>
</dbReference>
<keyword evidence="6" id="KW-0326">Glycosidase</keyword>
<evidence type="ECO:0000313" key="9">
    <source>
        <dbReference type="EMBL" id="SFS40075.1"/>
    </source>
</evidence>
<feature type="compositionally biased region" description="Basic and acidic residues" evidence="7">
    <location>
        <begin position="515"/>
        <end position="525"/>
    </location>
</feature>
<dbReference type="PIRSF" id="PIRSF001092">
    <property type="entry name" value="Alpha-L-fucosidase"/>
    <property type="match status" value="1"/>
</dbReference>
<dbReference type="EMBL" id="FPAG01000001">
    <property type="protein sequence ID" value="SFS40075.1"/>
    <property type="molecule type" value="Genomic_DNA"/>
</dbReference>
<proteinExistence type="inferred from homology"/>
<sequence length="539" mass="62661">MSLLKQCFLGSFFVILTIGCSKTENKQKKIIFEPTVASLQQYRTPDWYADAKFGIYCHWNAQSASKSKYSGWYARHMYEQGSPAYNDHLKNWGHPSEVGYKDIIEAWNPDKFDADRWVKLFKEAGAKYVLTMAVHHDNFDFWDSKYQPRWNSLNYGPKVDVCKEMREACLREGIRWGARTHLGRSYSWFQTNKGSDTTGVKKGIPYDGNNPDYEDLYIEKATHEQIGTNYSQIRHPLNPSEKWMEHWKNRMFDLIDNYHPDHLYFDGASPFMNDEGQAGLDVIAHYYNHNASRHNGENQGVMVIKDIKNHGYFYDKISTVVLERTRENNIVEEPRETENSTGPWFYTGDETGYRSSESLLHEMIDVVSKNCNFVLNIPPRPDGSFDDQSLKILKDFGMWFKRNGEAIYGTRAWHTFSEDEFRFTAKAKSLFAIALKQPGEKVLIRSLNSWKPEDIMSVEYGFKEKLNWELTTEGLEIKIPEEFLGEELAYVFRISCSREVKNLPYRKVAIQSVKEDNEENSKKFGADGNGGETLPTRKK</sequence>
<dbReference type="Gene3D" id="3.20.20.80">
    <property type="entry name" value="Glycosidases"/>
    <property type="match status" value="1"/>
</dbReference>
<dbReference type="GO" id="GO:0005764">
    <property type="term" value="C:lysosome"/>
    <property type="evidence" value="ECO:0007669"/>
    <property type="project" value="TreeGrafter"/>
</dbReference>
<dbReference type="PANTHER" id="PTHR10030:SF37">
    <property type="entry name" value="ALPHA-L-FUCOSIDASE-RELATED"/>
    <property type="match status" value="1"/>
</dbReference>
<organism evidence="9 10">
    <name type="scientific">Zhouia amylolytica</name>
    <dbReference type="NCBI Taxonomy" id="376730"/>
    <lineage>
        <taxon>Bacteria</taxon>
        <taxon>Pseudomonadati</taxon>
        <taxon>Bacteroidota</taxon>
        <taxon>Flavobacteriia</taxon>
        <taxon>Flavobacteriales</taxon>
        <taxon>Flavobacteriaceae</taxon>
        <taxon>Zhouia</taxon>
    </lineage>
</organism>
<evidence type="ECO:0000259" key="8">
    <source>
        <dbReference type="Pfam" id="PF01120"/>
    </source>
</evidence>
<evidence type="ECO:0000256" key="4">
    <source>
        <dbReference type="ARBA" id="ARBA00022729"/>
    </source>
</evidence>
<reference evidence="9 10" key="1">
    <citation type="submission" date="2016-10" db="EMBL/GenBank/DDBJ databases">
        <authorList>
            <person name="de Groot N.N."/>
        </authorList>
    </citation>
    <scope>NUCLEOTIDE SEQUENCE [LARGE SCALE GENOMIC DNA]</scope>
    <source>
        <strain evidence="9 10">CGMCC 1.6114</strain>
    </source>
</reference>
<dbReference type="PANTHER" id="PTHR10030">
    <property type="entry name" value="ALPHA-L-FUCOSIDASE"/>
    <property type="match status" value="1"/>
</dbReference>
<evidence type="ECO:0000256" key="1">
    <source>
        <dbReference type="ARBA" id="ARBA00004071"/>
    </source>
</evidence>
<evidence type="ECO:0000256" key="2">
    <source>
        <dbReference type="ARBA" id="ARBA00007951"/>
    </source>
</evidence>
<dbReference type="GO" id="GO:0006004">
    <property type="term" value="P:fucose metabolic process"/>
    <property type="evidence" value="ECO:0007669"/>
    <property type="project" value="InterPro"/>
</dbReference>
<accession>A0A1I6PJ63</accession>
<evidence type="ECO:0000256" key="5">
    <source>
        <dbReference type="ARBA" id="ARBA00022801"/>
    </source>
</evidence>
<evidence type="ECO:0000256" key="6">
    <source>
        <dbReference type="ARBA" id="ARBA00023295"/>
    </source>
</evidence>
<dbReference type="GO" id="GO:0004560">
    <property type="term" value="F:alpha-L-fucosidase activity"/>
    <property type="evidence" value="ECO:0007669"/>
    <property type="project" value="InterPro"/>
</dbReference>
<name>A0A1I6PJ63_9FLAO</name>
<keyword evidence="5" id="KW-0378">Hydrolase</keyword>
<dbReference type="PROSITE" id="PS51257">
    <property type="entry name" value="PROKAR_LIPOPROTEIN"/>
    <property type="match status" value="1"/>
</dbReference>
<dbReference type="PRINTS" id="PR00741">
    <property type="entry name" value="GLHYDRLASE29"/>
</dbReference>
<dbReference type="Gene3D" id="2.60.40.1180">
    <property type="entry name" value="Golgi alpha-mannosidase II"/>
    <property type="match status" value="1"/>
</dbReference>
<dbReference type="OrthoDB" id="1095333at2"/>
<evidence type="ECO:0000313" key="10">
    <source>
        <dbReference type="Proteomes" id="UP000183209"/>
    </source>
</evidence>
<feature type="region of interest" description="Disordered" evidence="7">
    <location>
        <begin position="515"/>
        <end position="539"/>
    </location>
</feature>
<evidence type="ECO:0000256" key="7">
    <source>
        <dbReference type="SAM" id="MobiDB-lite"/>
    </source>
</evidence>
<dbReference type="EC" id="3.2.1.51" evidence="3"/>
<gene>
    <name evidence="9" type="ORF">SAMN04487906_0321</name>
</gene>
<keyword evidence="4" id="KW-0732">Signal</keyword>
<comment type="function">
    <text evidence="1">Alpha-L-fucosidase is responsible for hydrolyzing the alpha-1,6-linked fucose joined to the reducing-end N-acetylglucosamine of the carbohydrate moieties of glycoproteins.</text>
</comment>
<dbReference type="InterPro" id="IPR000933">
    <property type="entry name" value="Glyco_hydro_29"/>
</dbReference>
<dbReference type="GO" id="GO:0016139">
    <property type="term" value="P:glycoside catabolic process"/>
    <property type="evidence" value="ECO:0007669"/>
    <property type="project" value="TreeGrafter"/>
</dbReference>
<dbReference type="AlphaFoldDB" id="A0A1I6PJ63"/>
<feature type="domain" description="Glycoside hydrolase family 29 N-terminal" evidence="8">
    <location>
        <begin position="23"/>
        <end position="405"/>
    </location>
</feature>
<dbReference type="SMART" id="SM00812">
    <property type="entry name" value="Alpha_L_fucos"/>
    <property type="match status" value="1"/>
</dbReference>
<dbReference type="Proteomes" id="UP000183209">
    <property type="component" value="Unassembled WGS sequence"/>
</dbReference>
<dbReference type="InterPro" id="IPR017853">
    <property type="entry name" value="GH"/>
</dbReference>
<evidence type="ECO:0000256" key="3">
    <source>
        <dbReference type="ARBA" id="ARBA00012662"/>
    </source>
</evidence>
<dbReference type="Pfam" id="PF01120">
    <property type="entry name" value="Alpha_L_fucos"/>
    <property type="match status" value="1"/>
</dbReference>
<dbReference type="InterPro" id="IPR057739">
    <property type="entry name" value="Glyco_hydro_29_N"/>
</dbReference>
<dbReference type="InterPro" id="IPR016286">
    <property type="entry name" value="FUC_metazoa-typ"/>
</dbReference>